<feature type="compositionally biased region" description="Basic and acidic residues" evidence="7">
    <location>
        <begin position="519"/>
        <end position="534"/>
    </location>
</feature>
<feature type="coiled-coil region" evidence="6">
    <location>
        <begin position="657"/>
        <end position="684"/>
    </location>
</feature>
<name>A0A7J7J019_BUGNE</name>
<dbReference type="SMART" id="SM00028">
    <property type="entry name" value="TPR"/>
    <property type="match status" value="6"/>
</dbReference>
<dbReference type="PANTHER" id="PTHR46358">
    <property type="entry name" value="TONSOKU-LIKE PROTEIN"/>
    <property type="match status" value="1"/>
</dbReference>
<dbReference type="Pfam" id="PF13374">
    <property type="entry name" value="TPR_10"/>
    <property type="match status" value="1"/>
</dbReference>
<feature type="repeat" description="ANK" evidence="5">
    <location>
        <begin position="615"/>
        <end position="647"/>
    </location>
</feature>
<keyword evidence="9" id="KW-1185">Reference proteome</keyword>
<evidence type="ECO:0000256" key="4">
    <source>
        <dbReference type="ARBA" id="ARBA00023242"/>
    </source>
</evidence>
<dbReference type="Gene3D" id="3.10.20.90">
    <property type="entry name" value="Phosphatidylinositol 3-kinase Catalytic Subunit, Chain A, domain 1"/>
    <property type="match status" value="1"/>
</dbReference>
<evidence type="ECO:0000313" key="8">
    <source>
        <dbReference type="EMBL" id="KAF6019021.1"/>
    </source>
</evidence>
<feature type="region of interest" description="Disordered" evidence="7">
    <location>
        <begin position="910"/>
        <end position="939"/>
    </location>
</feature>
<dbReference type="InterPro" id="IPR036770">
    <property type="entry name" value="Ankyrin_rpt-contain_sf"/>
</dbReference>
<dbReference type="EMBL" id="VXIV02003258">
    <property type="protein sequence ID" value="KAF6019021.1"/>
    <property type="molecule type" value="Genomic_DNA"/>
</dbReference>
<dbReference type="SUPFAM" id="SSF48403">
    <property type="entry name" value="Ankyrin repeat"/>
    <property type="match status" value="1"/>
</dbReference>
<evidence type="ECO:0000256" key="5">
    <source>
        <dbReference type="PROSITE-ProRule" id="PRU00023"/>
    </source>
</evidence>
<dbReference type="InterPro" id="IPR002110">
    <property type="entry name" value="Ankyrin_rpt"/>
</dbReference>
<dbReference type="OrthoDB" id="5806726at2759"/>
<dbReference type="GO" id="GO:0000724">
    <property type="term" value="P:double-strand break repair via homologous recombination"/>
    <property type="evidence" value="ECO:0007669"/>
    <property type="project" value="TreeGrafter"/>
</dbReference>
<evidence type="ECO:0008006" key="10">
    <source>
        <dbReference type="Google" id="ProtNLM"/>
    </source>
</evidence>
<dbReference type="InterPro" id="IPR019734">
    <property type="entry name" value="TPR_rpt"/>
</dbReference>
<keyword evidence="3" id="KW-0677">Repeat</keyword>
<dbReference type="GO" id="GO:0043596">
    <property type="term" value="C:nuclear replication fork"/>
    <property type="evidence" value="ECO:0007669"/>
    <property type="project" value="TreeGrafter"/>
</dbReference>
<evidence type="ECO:0000256" key="6">
    <source>
        <dbReference type="SAM" id="Coils"/>
    </source>
</evidence>
<feature type="repeat" description="ANK" evidence="5">
    <location>
        <begin position="548"/>
        <end position="580"/>
    </location>
</feature>
<dbReference type="PANTHER" id="PTHR46358:SF1">
    <property type="entry name" value="TONSOKU-LIKE PROTEIN"/>
    <property type="match status" value="1"/>
</dbReference>
<dbReference type="Gene3D" id="1.25.40.20">
    <property type="entry name" value="Ankyrin repeat-containing domain"/>
    <property type="match status" value="1"/>
</dbReference>
<feature type="region of interest" description="Disordered" evidence="7">
    <location>
        <begin position="810"/>
        <end position="897"/>
    </location>
</feature>
<feature type="compositionally biased region" description="Basic residues" evidence="7">
    <location>
        <begin position="870"/>
        <end position="880"/>
    </location>
</feature>
<feature type="compositionally biased region" description="Polar residues" evidence="7">
    <location>
        <begin position="728"/>
        <end position="746"/>
    </location>
</feature>
<keyword evidence="4" id="KW-0539">Nucleus</keyword>
<sequence>MLLYFCFVVVVTNIKIFKDEKSHKTMDKQKELKKLRTQKAKYKRQGNLKLVAEYANSIGNLCSEIGEHKQAIEEHECELAICQDLKDIEGEAIASRKLGECYMELVEIEPAKEYISKYIELAKTLPKKIELQRAFVTMGRLCLVEIPTLIPGTNKRIQSEKKAVNAFMKALEWCDKIKTTLNVLEYQEMRARAILNLGLLADMKNEEVEAVGNFTNASIIAKKNNLYGTYVTCLNNLADLHMRRGKFSEARSSLDEALSCNQKYNTGHTVGTTKLFAQVTVEMGDVGLGLDIVKGILRKCEGNERQELTKVAIKLYKIIVAKRKLPLSNDDDKRQIFEKIGDYCCDLGAYHHALLSYQKTLDIINQMEMQHDILAPILISMARTYQDLKNYDQAINYFCQEAKIQQQLNNYEQAAKSLLNVASCMENGSNNIEMICQCYKKAESHSRSAGDKKLQLLVLKNYRDSMKGLDYQDKYEECCKKVEQIKIELGLPLESQTEDESQNSGGEDGGESSDGGFELSDHSSDEERESETVKSTRCKPFKILRNELGETKLHQAVMKGKMELVIELLNKGHPVDIRDHAGWFPLHEAAIHNHAEIAKILVEHGSDINDRAGTDGVTPIHDACSSGCFETIQYLIEAGASVIAKDNNNSYPLDYLMNYLENSYEDLDEESKQAAEDIEAMLRSCMLRKGITPKPKLFKEQYQQKKDDIAAAMADVGPVQRQRKDSGDSVNYQPIHQSEPTLSPELSATELYKSAVANVRKSAKRVAPPCAKDSVSGAEGPTLLRDDCDDNLHATGDWLIDDYAIGLEKKKQKRNDSHQPLKRHANKKHDDCLETVSSPMVIEETPEKRLLGSPDSNSNKSTNLEESKCPAKKPQSKSRKTLSISSSEPTQTPNDQRVISNAADIAALFEPLSPNPSPEAKKRPPSPNLSSTKRVRKRLPSLSPIKEAYSQLTPAFEATQENHLHIREAVAENSGIDFAPNDSLSELLDGPTIFEKDNQLQDKVVHDENTARLPSSLTQDFLFDSEAETNICKSQKVSSMNVDIQNTAEVVDKENLLANELSVGLIGSSQKQSSADNAMETCELTPSASFNSLDGKSKRNKLKPAKTISVNSFSGKQSVHQASSMTKHLNVTKNDSSICNMQSAALPSSTPRRKQCRISDVSPIQTSAAKFDTSYVAPMRLNETKDSGFTSTSVCVVKPPVTDVMTGPVNPLTELNSSYHHNIRILVQWKNRVLLIPVSRCETRTIGWLSDELVRRLSKRNSFESLDASNIVLVRASDGAELFNEDPVSDILVDNEKVVAVNADEI</sequence>
<dbReference type="SUPFAM" id="SSF48452">
    <property type="entry name" value="TPR-like"/>
    <property type="match status" value="2"/>
</dbReference>
<gene>
    <name evidence="8" type="ORF">EB796_022666</name>
</gene>
<evidence type="ECO:0000256" key="1">
    <source>
        <dbReference type="ARBA" id="ARBA00004123"/>
    </source>
</evidence>
<dbReference type="GO" id="GO:0031297">
    <property type="term" value="P:replication fork processing"/>
    <property type="evidence" value="ECO:0007669"/>
    <property type="project" value="TreeGrafter"/>
</dbReference>
<evidence type="ECO:0000256" key="7">
    <source>
        <dbReference type="SAM" id="MobiDB-lite"/>
    </source>
</evidence>
<comment type="caution">
    <text evidence="8">The sequence shown here is derived from an EMBL/GenBank/DDBJ whole genome shotgun (WGS) entry which is preliminary data.</text>
</comment>
<dbReference type="Pfam" id="PF13181">
    <property type="entry name" value="TPR_8"/>
    <property type="match status" value="1"/>
</dbReference>
<accession>A0A7J7J019</accession>
<dbReference type="Proteomes" id="UP000593567">
    <property type="component" value="Unassembled WGS sequence"/>
</dbReference>
<dbReference type="InterPro" id="IPR052311">
    <property type="entry name" value="MMS22L-TONSL_complex_comp"/>
</dbReference>
<reference evidence="8" key="1">
    <citation type="submission" date="2020-06" db="EMBL/GenBank/DDBJ databases">
        <title>Draft genome of Bugula neritina, a colonial animal packing powerful symbionts and potential medicines.</title>
        <authorList>
            <person name="Rayko M."/>
        </authorList>
    </citation>
    <scope>NUCLEOTIDE SEQUENCE [LARGE SCALE GENOMIC DNA]</scope>
    <source>
        <strain evidence="8">Kwan_BN1</strain>
    </source>
</reference>
<dbReference type="InterPro" id="IPR011990">
    <property type="entry name" value="TPR-like_helical_dom_sf"/>
</dbReference>
<dbReference type="PROSITE" id="PS50297">
    <property type="entry name" value="ANK_REP_REGION"/>
    <property type="match status" value="3"/>
</dbReference>
<keyword evidence="2" id="KW-0433">Leucine-rich repeat</keyword>
<feature type="repeat" description="ANK" evidence="5">
    <location>
        <begin position="581"/>
        <end position="613"/>
    </location>
</feature>
<feature type="region of interest" description="Disordered" evidence="7">
    <location>
        <begin position="491"/>
        <end position="536"/>
    </location>
</feature>
<dbReference type="PROSITE" id="PS50088">
    <property type="entry name" value="ANK_REPEAT"/>
    <property type="match status" value="3"/>
</dbReference>
<protein>
    <recommendedName>
        <fullName evidence="10">Tonsoku-like protein</fullName>
    </recommendedName>
</protein>
<keyword evidence="6" id="KW-0175">Coiled coil</keyword>
<evidence type="ECO:0000313" key="9">
    <source>
        <dbReference type="Proteomes" id="UP000593567"/>
    </source>
</evidence>
<comment type="subcellular location">
    <subcellularLocation>
        <location evidence="1">Nucleus</location>
    </subcellularLocation>
</comment>
<feature type="compositionally biased region" description="Polar residues" evidence="7">
    <location>
        <begin position="888"/>
        <end position="897"/>
    </location>
</feature>
<evidence type="ECO:0000256" key="3">
    <source>
        <dbReference type="ARBA" id="ARBA00022737"/>
    </source>
</evidence>
<dbReference type="PRINTS" id="PR01415">
    <property type="entry name" value="ANKYRIN"/>
</dbReference>
<dbReference type="Pfam" id="PF12796">
    <property type="entry name" value="Ank_2"/>
    <property type="match status" value="1"/>
</dbReference>
<keyword evidence="5" id="KW-0040">ANK repeat</keyword>
<evidence type="ECO:0000256" key="2">
    <source>
        <dbReference type="ARBA" id="ARBA00022614"/>
    </source>
</evidence>
<feature type="region of interest" description="Disordered" evidence="7">
    <location>
        <begin position="763"/>
        <end position="786"/>
    </location>
</feature>
<dbReference type="Gene3D" id="1.25.40.10">
    <property type="entry name" value="Tetratricopeptide repeat domain"/>
    <property type="match status" value="2"/>
</dbReference>
<feature type="region of interest" description="Disordered" evidence="7">
    <location>
        <begin position="717"/>
        <end position="746"/>
    </location>
</feature>
<dbReference type="SMART" id="SM00248">
    <property type="entry name" value="ANK"/>
    <property type="match status" value="3"/>
</dbReference>
<proteinExistence type="predicted"/>
<organism evidence="8 9">
    <name type="scientific">Bugula neritina</name>
    <name type="common">Brown bryozoan</name>
    <name type="synonym">Sertularia neritina</name>
    <dbReference type="NCBI Taxonomy" id="10212"/>
    <lineage>
        <taxon>Eukaryota</taxon>
        <taxon>Metazoa</taxon>
        <taxon>Spiralia</taxon>
        <taxon>Lophotrochozoa</taxon>
        <taxon>Bryozoa</taxon>
        <taxon>Gymnolaemata</taxon>
        <taxon>Cheilostomatida</taxon>
        <taxon>Flustrina</taxon>
        <taxon>Buguloidea</taxon>
        <taxon>Bugulidae</taxon>
        <taxon>Bugula</taxon>
    </lineage>
</organism>